<keyword evidence="4" id="KW-1185">Reference proteome</keyword>
<evidence type="ECO:0000256" key="2">
    <source>
        <dbReference type="SAM" id="Phobius"/>
    </source>
</evidence>
<keyword evidence="2" id="KW-0472">Membrane</keyword>
<feature type="region of interest" description="Disordered" evidence="1">
    <location>
        <begin position="570"/>
        <end position="593"/>
    </location>
</feature>
<accession>A0A512NJ91</accession>
<keyword evidence="2" id="KW-1133">Transmembrane helix</keyword>
<feature type="compositionally biased region" description="Polar residues" evidence="1">
    <location>
        <begin position="574"/>
        <end position="586"/>
    </location>
</feature>
<proteinExistence type="predicted"/>
<dbReference type="Proteomes" id="UP000321058">
    <property type="component" value="Unassembled WGS sequence"/>
</dbReference>
<dbReference type="RefSeq" id="WP_147154396.1">
    <property type="nucleotide sequence ID" value="NZ_BKAJ01000116.1"/>
</dbReference>
<gene>
    <name evidence="3" type="ORF">RSO01_61870</name>
</gene>
<dbReference type="InterPro" id="IPR011990">
    <property type="entry name" value="TPR-like_helical_dom_sf"/>
</dbReference>
<comment type="caution">
    <text evidence="3">The sequence shown here is derived from an EMBL/GenBank/DDBJ whole genome shotgun (WGS) entry which is preliminary data.</text>
</comment>
<evidence type="ECO:0000313" key="3">
    <source>
        <dbReference type="EMBL" id="GEP59021.1"/>
    </source>
</evidence>
<dbReference type="Gene3D" id="1.25.40.10">
    <property type="entry name" value="Tetratricopeptide repeat domain"/>
    <property type="match status" value="1"/>
</dbReference>
<dbReference type="AlphaFoldDB" id="A0A512NJ91"/>
<feature type="transmembrane region" description="Helical" evidence="2">
    <location>
        <begin position="703"/>
        <end position="724"/>
    </location>
</feature>
<organism evidence="3 4">
    <name type="scientific">Reyranella soli</name>
    <dbReference type="NCBI Taxonomy" id="1230389"/>
    <lineage>
        <taxon>Bacteria</taxon>
        <taxon>Pseudomonadati</taxon>
        <taxon>Pseudomonadota</taxon>
        <taxon>Alphaproteobacteria</taxon>
        <taxon>Hyphomicrobiales</taxon>
        <taxon>Reyranellaceae</taxon>
        <taxon>Reyranella</taxon>
    </lineage>
</organism>
<name>A0A512NJ91_9HYPH</name>
<dbReference type="OrthoDB" id="179859at2"/>
<evidence type="ECO:0000256" key="1">
    <source>
        <dbReference type="SAM" id="MobiDB-lite"/>
    </source>
</evidence>
<dbReference type="EMBL" id="BKAJ01000116">
    <property type="protein sequence ID" value="GEP59021.1"/>
    <property type="molecule type" value="Genomic_DNA"/>
</dbReference>
<evidence type="ECO:0000313" key="4">
    <source>
        <dbReference type="Proteomes" id="UP000321058"/>
    </source>
</evidence>
<keyword evidence="2" id="KW-0812">Transmembrane</keyword>
<reference evidence="3 4" key="1">
    <citation type="submission" date="2019-07" db="EMBL/GenBank/DDBJ databases">
        <title>Whole genome shotgun sequence of Reyranella soli NBRC 108950.</title>
        <authorList>
            <person name="Hosoyama A."/>
            <person name="Uohara A."/>
            <person name="Ohji S."/>
            <person name="Ichikawa N."/>
        </authorList>
    </citation>
    <scope>NUCLEOTIDE SEQUENCE [LARGE SCALE GENOMIC DNA]</scope>
    <source>
        <strain evidence="3 4">NBRC 108950</strain>
    </source>
</reference>
<sequence>MVLAAAACIGVALACGPNFPWQLLDSREGTVKAPVELNFAFEISRLVDTPKDSLRAVESDGAVDDQALAAEREEIQSGAWRGLMPAAPNDWLLTRLERARRAESGDAAKAAADGLPVAVADYLAGATEFNAGRLDAAMAYFQAIDRLPADQRKVRAVTAAYMRGRVNQRLGQFASARADFQAARRYAEAGAPDPMGLAVASLGEAARLDLIEAGLIKSPWPVDVATDDAAAPRLIANAVRLYAEQANRGSKVGLLSLGEVARLLMDPDVDLRRILAEPIVRRLLVAYIASKQPDYTWDDTTDLDSIVAGTIEAVLSQPAPAPGPDLDRLAALAYQGGRYDLAEKLSEKATQPLGLWVRAKLALRRGDRADAVKDWTTALTALGQDGRTLDDDAKTRLRGEVAVMRLSQGEYRDSLQLLFPVAETYWGDVIYIAERVLTVDELKAFVDGLPAPSAPQAQSDRPDPVANLRALLARRLVRVGRTSEALAYFPPRAPGATAEERNPDRADVEDARNYLAALEATRAGWFEWPWQRVSRAEALFKLARLTRVRGMALMGTEGPPDETVMDGAFASGIGQASPSGEDTSPSPLLGPDEASRFAASAPKPDIRFHYRPIAADRALAAADLLPQRSQAYAATLCWAARYAIASRDEAKAQAIYQRYISTGAYQPWAKTFGGTCPPPDFEAAKTFWQRRVTGWIEKTAGSAWRHIGLVLAVVVGAMLLAVVVRRSRAAAHRHS</sequence>
<protein>
    <submittedName>
        <fullName evidence="3">Uncharacterized protein</fullName>
    </submittedName>
</protein>
<dbReference type="SUPFAM" id="SSF48452">
    <property type="entry name" value="TPR-like"/>
    <property type="match status" value="2"/>
</dbReference>